<dbReference type="PROSITE" id="PS50271">
    <property type="entry name" value="ZF_UBP"/>
    <property type="match status" value="1"/>
</dbReference>
<evidence type="ECO:0000256" key="1">
    <source>
        <dbReference type="SAM" id="MobiDB-lite"/>
    </source>
</evidence>
<name>A0A1M7GWJ0_9ACTN</name>
<keyword evidence="3" id="KW-0378">Hydrolase</keyword>
<feature type="domain" description="UBP-type" evidence="2">
    <location>
        <begin position="1"/>
        <end position="101"/>
    </location>
</feature>
<dbReference type="InterPro" id="IPR001607">
    <property type="entry name" value="Znf_UBP"/>
</dbReference>
<organism evidence="3 4">
    <name type="scientific">Actinacidiphila paucisporea</name>
    <dbReference type="NCBI Taxonomy" id="310782"/>
    <lineage>
        <taxon>Bacteria</taxon>
        <taxon>Bacillati</taxon>
        <taxon>Actinomycetota</taxon>
        <taxon>Actinomycetes</taxon>
        <taxon>Kitasatosporales</taxon>
        <taxon>Streptomycetaceae</taxon>
        <taxon>Actinacidiphila</taxon>
    </lineage>
</organism>
<keyword evidence="4" id="KW-1185">Reference proteome</keyword>
<evidence type="ECO:0000259" key="2">
    <source>
        <dbReference type="PROSITE" id="PS50271"/>
    </source>
</evidence>
<dbReference type="GO" id="GO:0016787">
    <property type="term" value="F:hydrolase activity"/>
    <property type="evidence" value="ECO:0007669"/>
    <property type="project" value="UniProtKB-KW"/>
</dbReference>
<dbReference type="RefSeq" id="WP_073498677.1">
    <property type="nucleotide sequence ID" value="NZ_FRBI01000009.1"/>
</dbReference>
<evidence type="ECO:0000313" key="3">
    <source>
        <dbReference type="EMBL" id="SHM20681.1"/>
    </source>
</evidence>
<accession>A0A1M7GWJ0</accession>
<gene>
    <name evidence="3" type="ORF">SAMN05216499_10995</name>
</gene>
<dbReference type="OrthoDB" id="120315at2"/>
<dbReference type="InterPro" id="IPR013083">
    <property type="entry name" value="Znf_RING/FYVE/PHD"/>
</dbReference>
<dbReference type="STRING" id="310782.SAMN05216499_10995"/>
<protein>
    <submittedName>
        <fullName evidence="3">Ubiquitin-hydrolase Zn-finger-containing protein</fullName>
    </submittedName>
</protein>
<reference evidence="3 4" key="1">
    <citation type="submission" date="2016-11" db="EMBL/GenBank/DDBJ databases">
        <authorList>
            <person name="Jaros S."/>
            <person name="Januszkiewicz K."/>
            <person name="Wedrychowicz H."/>
        </authorList>
    </citation>
    <scope>NUCLEOTIDE SEQUENCE [LARGE SCALE GENOMIC DNA]</scope>
    <source>
        <strain evidence="3 4">CGMCC 4.2025</strain>
    </source>
</reference>
<proteinExistence type="predicted"/>
<sequence length="118" mass="12387">MSTPDSSGIDPSVPPSGAGCADCDQAGGWWLHLRRCAACGHVGCCDSSPAQHAAAHAAASGHPVIRTYEPGESWFWNYVTESYVEDGPDLAPPLSHPVAQSTPGPADRVPADWQARLH</sequence>
<dbReference type="SUPFAM" id="SSF57850">
    <property type="entry name" value="RING/U-box"/>
    <property type="match status" value="1"/>
</dbReference>
<feature type="region of interest" description="Disordered" evidence="1">
    <location>
        <begin position="89"/>
        <end position="118"/>
    </location>
</feature>
<dbReference type="Gene3D" id="3.30.40.10">
    <property type="entry name" value="Zinc/RING finger domain, C3HC4 (zinc finger)"/>
    <property type="match status" value="1"/>
</dbReference>
<dbReference type="EMBL" id="FRBI01000009">
    <property type="protein sequence ID" value="SHM20681.1"/>
    <property type="molecule type" value="Genomic_DNA"/>
</dbReference>
<dbReference type="GO" id="GO:0008270">
    <property type="term" value="F:zinc ion binding"/>
    <property type="evidence" value="ECO:0007669"/>
    <property type="project" value="InterPro"/>
</dbReference>
<dbReference type="Pfam" id="PF02148">
    <property type="entry name" value="zf-UBP"/>
    <property type="match status" value="1"/>
</dbReference>
<dbReference type="AlphaFoldDB" id="A0A1M7GWJ0"/>
<dbReference type="Proteomes" id="UP000184111">
    <property type="component" value="Unassembled WGS sequence"/>
</dbReference>
<evidence type="ECO:0000313" key="4">
    <source>
        <dbReference type="Proteomes" id="UP000184111"/>
    </source>
</evidence>